<sequence length="119" mass="13489">MERKIIFFEALGLMSDSEVRVIRSSRIESEKNEPAIISSPHKKCKSKERRLSFSSLSPFIYIYVSGAQYTAGEIGSSKCGCIDARGQRLIDRPCYKYVQYQAEAREFFPTPSPSFCLSS</sequence>
<reference evidence="1 2" key="1">
    <citation type="journal article" date="2024" name="bioRxiv">
        <title>A reference genome for Trichogramma kaykai: A tiny desert-dwelling parasitoid wasp with competing sex-ratio distorters.</title>
        <authorList>
            <person name="Culotta J."/>
            <person name="Lindsey A.R."/>
        </authorList>
    </citation>
    <scope>NUCLEOTIDE SEQUENCE [LARGE SCALE GENOMIC DNA]</scope>
    <source>
        <strain evidence="1 2">KSX58</strain>
    </source>
</reference>
<proteinExistence type="predicted"/>
<gene>
    <name evidence="1" type="ORF">TKK_010167</name>
</gene>
<keyword evidence="2" id="KW-1185">Reference proteome</keyword>
<name>A0ABD2WRW2_9HYME</name>
<evidence type="ECO:0000313" key="2">
    <source>
        <dbReference type="Proteomes" id="UP001627154"/>
    </source>
</evidence>
<comment type="caution">
    <text evidence="1">The sequence shown here is derived from an EMBL/GenBank/DDBJ whole genome shotgun (WGS) entry which is preliminary data.</text>
</comment>
<dbReference type="AlphaFoldDB" id="A0ABD2WRW2"/>
<evidence type="ECO:0000313" key="1">
    <source>
        <dbReference type="EMBL" id="KAL3395858.1"/>
    </source>
</evidence>
<dbReference type="Proteomes" id="UP001627154">
    <property type="component" value="Unassembled WGS sequence"/>
</dbReference>
<accession>A0ABD2WRW2</accession>
<organism evidence="1 2">
    <name type="scientific">Trichogramma kaykai</name>
    <dbReference type="NCBI Taxonomy" id="54128"/>
    <lineage>
        <taxon>Eukaryota</taxon>
        <taxon>Metazoa</taxon>
        <taxon>Ecdysozoa</taxon>
        <taxon>Arthropoda</taxon>
        <taxon>Hexapoda</taxon>
        <taxon>Insecta</taxon>
        <taxon>Pterygota</taxon>
        <taxon>Neoptera</taxon>
        <taxon>Endopterygota</taxon>
        <taxon>Hymenoptera</taxon>
        <taxon>Apocrita</taxon>
        <taxon>Proctotrupomorpha</taxon>
        <taxon>Chalcidoidea</taxon>
        <taxon>Trichogrammatidae</taxon>
        <taxon>Trichogramma</taxon>
    </lineage>
</organism>
<protein>
    <submittedName>
        <fullName evidence="1">Uncharacterized protein</fullName>
    </submittedName>
</protein>
<dbReference type="EMBL" id="JBJJXI010000077">
    <property type="protein sequence ID" value="KAL3395858.1"/>
    <property type="molecule type" value="Genomic_DNA"/>
</dbReference>